<dbReference type="Pfam" id="PF00096">
    <property type="entry name" value="zf-C2H2"/>
    <property type="match status" value="5"/>
</dbReference>
<keyword evidence="6" id="KW-0862">Zinc</keyword>
<feature type="domain" description="C2H2-type" evidence="12">
    <location>
        <begin position="35"/>
        <end position="63"/>
    </location>
</feature>
<dbReference type="GO" id="GO:0008270">
    <property type="term" value="F:zinc ion binding"/>
    <property type="evidence" value="ECO:0007669"/>
    <property type="project" value="UniProtKB-KW"/>
</dbReference>
<evidence type="ECO:0000256" key="10">
    <source>
        <dbReference type="ARBA" id="ARBA00023242"/>
    </source>
</evidence>
<accession>A0A7R8XB26</accession>
<keyword evidence="7" id="KW-0805">Transcription regulation</keyword>
<dbReference type="FunFam" id="3.30.160.60:FF:000443">
    <property type="entry name" value="Zinc finger protein 41"/>
    <property type="match status" value="1"/>
</dbReference>
<dbReference type="InterPro" id="IPR013087">
    <property type="entry name" value="Znf_C2H2_type"/>
</dbReference>
<proteinExistence type="inferred from homology"/>
<feature type="domain" description="C2H2-type" evidence="12">
    <location>
        <begin position="315"/>
        <end position="342"/>
    </location>
</feature>
<dbReference type="PANTHER" id="PTHR47772:SF13">
    <property type="entry name" value="GASTRULA ZINC FINGER PROTEIN XLCGF49.1-LIKE-RELATED"/>
    <property type="match status" value="1"/>
</dbReference>
<protein>
    <recommendedName>
        <fullName evidence="12">C2H2-type domain-containing protein</fullName>
    </recommendedName>
</protein>
<keyword evidence="3" id="KW-0479">Metal-binding</keyword>
<dbReference type="PROSITE" id="PS00028">
    <property type="entry name" value="ZINC_FINGER_C2H2_1"/>
    <property type="match status" value="6"/>
</dbReference>
<sequence>MKLDMLPDPCPAEDAAKGAYPTCNGVFGAQGPRRFPCTHCPKTFSQKFHLQQHIRIVHEGMQPFKCPACRQNFTTNSNLKQHIRRRHPSLVDAGFLSALDNRTKKKRSAVHQEAEKHVLAVDIVDPLDMLPDPCPAEDAAKGAYPTCNGVFGAQGPRRFPCTHCPKTFSQKFHLQQHIRIVHEGMQPFKCPACRQNFTTNSNLKQHIRRRHPSLVDAGFLSALDNRTKKKRSAVHQEAEKHVLAVDIVDPVSPVETRHLCQMCHSSFRRKSDAIDHVKVYHFGERHTCDKCGKEMLSRKSLSSHSCPSVEVVRPYHCDVCGKQFLQKSHLMQHLKLHLGIKEFRCDQCGRGYARRSYFAKHRCPTQLLASGTPLLPM</sequence>
<keyword evidence="8" id="KW-0238">DNA-binding</keyword>
<feature type="non-terminal residue" evidence="13">
    <location>
        <position position="377"/>
    </location>
</feature>
<dbReference type="SMART" id="SM00355">
    <property type="entry name" value="ZnF_C2H2"/>
    <property type="match status" value="8"/>
</dbReference>
<feature type="domain" description="C2H2-type" evidence="12">
    <location>
        <begin position="188"/>
        <end position="211"/>
    </location>
</feature>
<evidence type="ECO:0000259" key="12">
    <source>
        <dbReference type="PROSITE" id="PS50157"/>
    </source>
</evidence>
<evidence type="ECO:0000256" key="11">
    <source>
        <dbReference type="PROSITE-ProRule" id="PRU00042"/>
    </source>
</evidence>
<name>A0A7R8XB26_9CRUS</name>
<feature type="domain" description="C2H2-type" evidence="12">
    <location>
        <begin position="258"/>
        <end position="286"/>
    </location>
</feature>
<evidence type="ECO:0000256" key="1">
    <source>
        <dbReference type="ARBA" id="ARBA00004123"/>
    </source>
</evidence>
<evidence type="ECO:0000256" key="3">
    <source>
        <dbReference type="ARBA" id="ARBA00022723"/>
    </source>
</evidence>
<dbReference type="SUPFAM" id="SSF57667">
    <property type="entry name" value="beta-beta-alpha zinc fingers"/>
    <property type="match status" value="4"/>
</dbReference>
<evidence type="ECO:0000256" key="4">
    <source>
        <dbReference type="ARBA" id="ARBA00022737"/>
    </source>
</evidence>
<feature type="domain" description="C2H2-type" evidence="12">
    <location>
        <begin position="159"/>
        <end position="187"/>
    </location>
</feature>
<feature type="domain" description="C2H2-type" evidence="12">
    <location>
        <begin position="64"/>
        <end position="87"/>
    </location>
</feature>
<dbReference type="EMBL" id="CAJPEV010001403">
    <property type="protein sequence ID" value="CAG0892449.1"/>
    <property type="molecule type" value="Genomic_DNA"/>
</dbReference>
<evidence type="ECO:0000256" key="7">
    <source>
        <dbReference type="ARBA" id="ARBA00023015"/>
    </source>
</evidence>
<dbReference type="GO" id="GO:0005634">
    <property type="term" value="C:nucleus"/>
    <property type="evidence" value="ECO:0007669"/>
    <property type="project" value="UniProtKB-SubCell"/>
</dbReference>
<keyword evidence="14" id="KW-1185">Reference proteome</keyword>
<evidence type="ECO:0000256" key="6">
    <source>
        <dbReference type="ARBA" id="ARBA00022833"/>
    </source>
</evidence>
<feature type="domain" description="C2H2-type" evidence="12">
    <location>
        <begin position="343"/>
        <end position="362"/>
    </location>
</feature>
<keyword evidence="9" id="KW-0804">Transcription</keyword>
<keyword evidence="5 11" id="KW-0863">Zinc-finger</keyword>
<organism evidence="13">
    <name type="scientific">Darwinula stevensoni</name>
    <dbReference type="NCBI Taxonomy" id="69355"/>
    <lineage>
        <taxon>Eukaryota</taxon>
        <taxon>Metazoa</taxon>
        <taxon>Ecdysozoa</taxon>
        <taxon>Arthropoda</taxon>
        <taxon>Crustacea</taxon>
        <taxon>Oligostraca</taxon>
        <taxon>Ostracoda</taxon>
        <taxon>Podocopa</taxon>
        <taxon>Podocopida</taxon>
        <taxon>Darwinulocopina</taxon>
        <taxon>Darwinuloidea</taxon>
        <taxon>Darwinulidae</taxon>
        <taxon>Darwinula</taxon>
    </lineage>
</organism>
<comment type="subcellular location">
    <subcellularLocation>
        <location evidence="1">Nucleus</location>
    </subcellularLocation>
</comment>
<dbReference type="EMBL" id="LR900920">
    <property type="protein sequence ID" value="CAD7247279.1"/>
    <property type="molecule type" value="Genomic_DNA"/>
</dbReference>
<evidence type="ECO:0000256" key="5">
    <source>
        <dbReference type="ARBA" id="ARBA00022771"/>
    </source>
</evidence>
<dbReference type="Gene3D" id="3.30.160.60">
    <property type="entry name" value="Classic Zinc Finger"/>
    <property type="match status" value="6"/>
</dbReference>
<dbReference type="FunFam" id="3.30.160.60:FF:000100">
    <property type="entry name" value="Zinc finger 45-like"/>
    <property type="match status" value="2"/>
</dbReference>
<evidence type="ECO:0000313" key="13">
    <source>
        <dbReference type="EMBL" id="CAD7247279.1"/>
    </source>
</evidence>
<dbReference type="PANTHER" id="PTHR47772">
    <property type="entry name" value="ZINC FINGER PROTEIN 200"/>
    <property type="match status" value="1"/>
</dbReference>
<dbReference type="GO" id="GO:0003677">
    <property type="term" value="F:DNA binding"/>
    <property type="evidence" value="ECO:0007669"/>
    <property type="project" value="UniProtKB-KW"/>
</dbReference>
<dbReference type="InterPro" id="IPR050636">
    <property type="entry name" value="C2H2-ZF_domain-containing"/>
</dbReference>
<dbReference type="Proteomes" id="UP000677054">
    <property type="component" value="Unassembled WGS sequence"/>
</dbReference>
<dbReference type="OrthoDB" id="6363221at2759"/>
<evidence type="ECO:0000256" key="9">
    <source>
        <dbReference type="ARBA" id="ARBA00023163"/>
    </source>
</evidence>
<comment type="similarity">
    <text evidence="2">Belongs to the krueppel C2H2-type zinc-finger protein family.</text>
</comment>
<dbReference type="AlphaFoldDB" id="A0A7R8XB26"/>
<evidence type="ECO:0000313" key="14">
    <source>
        <dbReference type="Proteomes" id="UP000677054"/>
    </source>
</evidence>
<keyword evidence="10" id="KW-0539">Nucleus</keyword>
<evidence type="ECO:0000256" key="8">
    <source>
        <dbReference type="ARBA" id="ARBA00023125"/>
    </source>
</evidence>
<keyword evidence="4" id="KW-0677">Repeat</keyword>
<dbReference type="InterPro" id="IPR036236">
    <property type="entry name" value="Znf_C2H2_sf"/>
</dbReference>
<evidence type="ECO:0000256" key="2">
    <source>
        <dbReference type="ARBA" id="ARBA00006991"/>
    </source>
</evidence>
<gene>
    <name evidence="13" type="ORF">DSTB1V02_LOCUS7113</name>
</gene>
<dbReference type="PROSITE" id="PS50157">
    <property type="entry name" value="ZINC_FINGER_C2H2_2"/>
    <property type="match status" value="7"/>
</dbReference>
<reference evidence="13" key="1">
    <citation type="submission" date="2020-11" db="EMBL/GenBank/DDBJ databases">
        <authorList>
            <person name="Tran Van P."/>
        </authorList>
    </citation>
    <scope>NUCLEOTIDE SEQUENCE</scope>
</reference>